<dbReference type="AlphaFoldDB" id="A0A6C2URH7"/>
<feature type="region of interest" description="Disordered" evidence="8">
    <location>
        <begin position="383"/>
        <end position="440"/>
    </location>
</feature>
<dbReference type="PROSITE" id="PS51192">
    <property type="entry name" value="HELICASE_ATP_BIND_1"/>
    <property type="match status" value="1"/>
</dbReference>
<dbReference type="PROSITE" id="PS51195">
    <property type="entry name" value="Q_MOTIF"/>
    <property type="match status" value="1"/>
</dbReference>
<dbReference type="RefSeq" id="WP_136064336.1">
    <property type="nucleotide sequence ID" value="NZ_CAAHFH010000002.1"/>
</dbReference>
<dbReference type="Gene3D" id="3.40.50.300">
    <property type="entry name" value="P-loop containing nucleotide triphosphate hydrolases"/>
    <property type="match status" value="2"/>
</dbReference>
<evidence type="ECO:0000256" key="6">
    <source>
        <dbReference type="PROSITE-ProRule" id="PRU00552"/>
    </source>
</evidence>
<dbReference type="InterPro" id="IPR050079">
    <property type="entry name" value="DEAD_box_RNA_helicase"/>
</dbReference>
<dbReference type="Proteomes" id="UP000346198">
    <property type="component" value="Unassembled WGS sequence"/>
</dbReference>
<dbReference type="PROSITE" id="PS51194">
    <property type="entry name" value="HELICASE_CTER"/>
    <property type="match status" value="1"/>
</dbReference>
<dbReference type="PROSITE" id="PS00039">
    <property type="entry name" value="DEAD_ATP_HELICASE"/>
    <property type="match status" value="1"/>
</dbReference>
<dbReference type="CDD" id="cd00268">
    <property type="entry name" value="DEADc"/>
    <property type="match status" value="1"/>
</dbReference>
<proteinExistence type="inferred from homology"/>
<reference evidence="12 13" key="1">
    <citation type="submission" date="2019-04" db="EMBL/GenBank/DDBJ databases">
        <authorList>
            <person name="Van Vliet M D."/>
        </authorList>
    </citation>
    <scope>NUCLEOTIDE SEQUENCE [LARGE SCALE GENOMIC DNA]</scope>
    <source>
        <strain evidence="12 13">F21</strain>
    </source>
</reference>
<feature type="domain" description="DEAD-box RNA helicase Q" evidence="11">
    <location>
        <begin position="1"/>
        <end position="29"/>
    </location>
</feature>
<dbReference type="GO" id="GO:0003676">
    <property type="term" value="F:nucleic acid binding"/>
    <property type="evidence" value="ECO:0007669"/>
    <property type="project" value="InterPro"/>
</dbReference>
<keyword evidence="3 7" id="KW-0347">Helicase</keyword>
<keyword evidence="4 7" id="KW-0067">ATP-binding</keyword>
<dbReference type="InterPro" id="IPR027417">
    <property type="entry name" value="P-loop_NTPase"/>
</dbReference>
<accession>A0A6C2URH7</accession>
<dbReference type="EMBL" id="CAAHFH010000002">
    <property type="protein sequence ID" value="VGO22739.1"/>
    <property type="molecule type" value="Genomic_DNA"/>
</dbReference>
<evidence type="ECO:0000256" key="3">
    <source>
        <dbReference type="ARBA" id="ARBA00022806"/>
    </source>
</evidence>
<evidence type="ECO:0000313" key="12">
    <source>
        <dbReference type="EMBL" id="VGO22739.1"/>
    </source>
</evidence>
<evidence type="ECO:0000256" key="5">
    <source>
        <dbReference type="ARBA" id="ARBA00038437"/>
    </source>
</evidence>
<feature type="short sequence motif" description="Q motif" evidence="6">
    <location>
        <begin position="1"/>
        <end position="29"/>
    </location>
</feature>
<evidence type="ECO:0000256" key="1">
    <source>
        <dbReference type="ARBA" id="ARBA00022741"/>
    </source>
</evidence>
<feature type="domain" description="Helicase ATP-binding" evidence="9">
    <location>
        <begin position="32"/>
        <end position="207"/>
    </location>
</feature>
<name>A0A6C2URH7_9BACT</name>
<dbReference type="InterPro" id="IPR014014">
    <property type="entry name" value="RNA_helicase_DEAD_Q_motif"/>
</dbReference>
<evidence type="ECO:0000313" key="13">
    <source>
        <dbReference type="Proteomes" id="UP000346198"/>
    </source>
</evidence>
<dbReference type="SMART" id="SM00487">
    <property type="entry name" value="DEXDc"/>
    <property type="match status" value="1"/>
</dbReference>
<sequence length="440" mass="49508">MQFSELIPNEKILHAITDCGFETPTPIQAEAIPAIQSGRDIIGCARTGTGKTAAFALPLIQRLEDTWTAAREIRVRSLILSPTRELAIQLHKNIKAFAVHTELNTLLVHGGTEYIDQIMALRKGVDILVATPGRMLDLIDRKALSLDQVEVFVVDEADRMLDMGFAPDIRKIAPMLPQSRQALFFSATMPAAALHLANVILRKPKHVSSDPVSAAAENIAKTLYYVEKNNKFALLEWMLRRLEYERVLVFCRTRRGADRLTEQLKKSDLPVEVFHGDKTQTHRQNILEDFRSGETPVLVATDLAARGIDIENISHIINFDLPNEAETFVHRIGRTARAGASGIALSFCDPSEKSYLREILTHLGEEIEVDEDHPFHSEQIKNYSGNVQSKHTPDKQVHKHSKIREQNSWRLAPVESNKLHAKSTGPKKNVRRNPKKKKTD</sequence>
<protein>
    <submittedName>
        <fullName evidence="12">ATP-dependent RNA helicase RhlE</fullName>
    </submittedName>
</protein>
<dbReference type="GO" id="GO:0003724">
    <property type="term" value="F:RNA helicase activity"/>
    <property type="evidence" value="ECO:0007669"/>
    <property type="project" value="InterPro"/>
</dbReference>
<keyword evidence="13" id="KW-1185">Reference proteome</keyword>
<dbReference type="InterPro" id="IPR014001">
    <property type="entry name" value="Helicase_ATP-bd"/>
</dbReference>
<evidence type="ECO:0000259" key="10">
    <source>
        <dbReference type="PROSITE" id="PS51194"/>
    </source>
</evidence>
<dbReference type="InterPro" id="IPR000629">
    <property type="entry name" value="RNA-helicase_DEAD-box_CS"/>
</dbReference>
<feature type="domain" description="Helicase C-terminal" evidence="10">
    <location>
        <begin position="234"/>
        <end position="381"/>
    </location>
</feature>
<dbReference type="Pfam" id="PF00271">
    <property type="entry name" value="Helicase_C"/>
    <property type="match status" value="1"/>
</dbReference>
<evidence type="ECO:0000259" key="9">
    <source>
        <dbReference type="PROSITE" id="PS51192"/>
    </source>
</evidence>
<evidence type="ECO:0000256" key="4">
    <source>
        <dbReference type="ARBA" id="ARBA00022840"/>
    </source>
</evidence>
<dbReference type="InterPro" id="IPR044742">
    <property type="entry name" value="DEAD/DEAH_RhlB"/>
</dbReference>
<evidence type="ECO:0000256" key="8">
    <source>
        <dbReference type="SAM" id="MobiDB-lite"/>
    </source>
</evidence>
<dbReference type="PANTHER" id="PTHR47959">
    <property type="entry name" value="ATP-DEPENDENT RNA HELICASE RHLE-RELATED"/>
    <property type="match status" value="1"/>
</dbReference>
<organism evidence="12 13">
    <name type="scientific">Pontiella sulfatireligans</name>
    <dbReference type="NCBI Taxonomy" id="2750658"/>
    <lineage>
        <taxon>Bacteria</taxon>
        <taxon>Pseudomonadati</taxon>
        <taxon>Kiritimatiellota</taxon>
        <taxon>Kiritimatiellia</taxon>
        <taxon>Kiritimatiellales</taxon>
        <taxon>Pontiellaceae</taxon>
        <taxon>Pontiella</taxon>
    </lineage>
</organism>
<dbReference type="SMART" id="SM00490">
    <property type="entry name" value="HELICc"/>
    <property type="match status" value="1"/>
</dbReference>
<evidence type="ECO:0000256" key="7">
    <source>
        <dbReference type="RuleBase" id="RU000492"/>
    </source>
</evidence>
<dbReference type="PANTHER" id="PTHR47959:SF13">
    <property type="entry name" value="ATP-DEPENDENT RNA HELICASE RHLE"/>
    <property type="match status" value="1"/>
</dbReference>
<feature type="compositionally biased region" description="Basic residues" evidence="8">
    <location>
        <begin position="428"/>
        <end position="440"/>
    </location>
</feature>
<dbReference type="CDD" id="cd18787">
    <property type="entry name" value="SF2_C_DEAD"/>
    <property type="match status" value="1"/>
</dbReference>
<evidence type="ECO:0000256" key="2">
    <source>
        <dbReference type="ARBA" id="ARBA00022801"/>
    </source>
</evidence>
<evidence type="ECO:0000259" key="11">
    <source>
        <dbReference type="PROSITE" id="PS51195"/>
    </source>
</evidence>
<dbReference type="SUPFAM" id="SSF52540">
    <property type="entry name" value="P-loop containing nucleoside triphosphate hydrolases"/>
    <property type="match status" value="1"/>
</dbReference>
<dbReference type="InterPro" id="IPR011545">
    <property type="entry name" value="DEAD/DEAH_box_helicase_dom"/>
</dbReference>
<comment type="similarity">
    <text evidence="5 7">Belongs to the DEAD box helicase family.</text>
</comment>
<keyword evidence="2 7" id="KW-0378">Hydrolase</keyword>
<dbReference type="Pfam" id="PF00270">
    <property type="entry name" value="DEAD"/>
    <property type="match status" value="1"/>
</dbReference>
<dbReference type="InterPro" id="IPR001650">
    <property type="entry name" value="Helicase_C-like"/>
</dbReference>
<dbReference type="GO" id="GO:0005524">
    <property type="term" value="F:ATP binding"/>
    <property type="evidence" value="ECO:0007669"/>
    <property type="project" value="UniProtKB-KW"/>
</dbReference>
<keyword evidence="1 7" id="KW-0547">Nucleotide-binding</keyword>
<dbReference type="GO" id="GO:0016787">
    <property type="term" value="F:hydrolase activity"/>
    <property type="evidence" value="ECO:0007669"/>
    <property type="project" value="UniProtKB-KW"/>
</dbReference>
<dbReference type="GO" id="GO:0005829">
    <property type="term" value="C:cytosol"/>
    <property type="evidence" value="ECO:0007669"/>
    <property type="project" value="TreeGrafter"/>
</dbReference>
<gene>
    <name evidence="12" type="primary">rhlE_4</name>
    <name evidence="12" type="ORF">SCARR_04835</name>
</gene>